<dbReference type="AlphaFoldDB" id="A0A1R2CTQ2"/>
<reference evidence="3 4" key="1">
    <citation type="submission" date="2016-11" db="EMBL/GenBank/DDBJ databases">
        <title>The macronuclear genome of Stentor coeruleus: a giant cell with tiny introns.</title>
        <authorList>
            <person name="Slabodnick M."/>
            <person name="Ruby J.G."/>
            <person name="Reiff S.B."/>
            <person name="Swart E.C."/>
            <person name="Gosai S."/>
            <person name="Prabakaran S."/>
            <person name="Witkowska E."/>
            <person name="Larue G.E."/>
            <person name="Fisher S."/>
            <person name="Freeman R.M."/>
            <person name="Gunawardena J."/>
            <person name="Chu W."/>
            <person name="Stover N.A."/>
            <person name="Gregory B.D."/>
            <person name="Nowacki M."/>
            <person name="Derisi J."/>
            <person name="Roy S.W."/>
            <person name="Marshall W.F."/>
            <person name="Sood P."/>
        </authorList>
    </citation>
    <scope>NUCLEOTIDE SEQUENCE [LARGE SCALE GENOMIC DNA]</scope>
    <source>
        <strain evidence="3">WM001</strain>
    </source>
</reference>
<feature type="region of interest" description="Disordered" evidence="2">
    <location>
        <begin position="36"/>
        <end position="128"/>
    </location>
</feature>
<proteinExistence type="predicted"/>
<dbReference type="OrthoDB" id="326555at2759"/>
<dbReference type="Proteomes" id="UP000187209">
    <property type="component" value="Unassembled WGS sequence"/>
</dbReference>
<feature type="compositionally biased region" description="Low complexity" evidence="2">
    <location>
        <begin position="112"/>
        <end position="128"/>
    </location>
</feature>
<dbReference type="EMBL" id="MPUH01000062">
    <property type="protein sequence ID" value="OMJ92406.1"/>
    <property type="molecule type" value="Genomic_DNA"/>
</dbReference>
<evidence type="ECO:0000313" key="4">
    <source>
        <dbReference type="Proteomes" id="UP000187209"/>
    </source>
</evidence>
<organism evidence="3 4">
    <name type="scientific">Stentor coeruleus</name>
    <dbReference type="NCBI Taxonomy" id="5963"/>
    <lineage>
        <taxon>Eukaryota</taxon>
        <taxon>Sar</taxon>
        <taxon>Alveolata</taxon>
        <taxon>Ciliophora</taxon>
        <taxon>Postciliodesmatophora</taxon>
        <taxon>Heterotrichea</taxon>
        <taxon>Heterotrichida</taxon>
        <taxon>Stentoridae</taxon>
        <taxon>Stentor</taxon>
    </lineage>
</organism>
<evidence type="ECO:0000313" key="3">
    <source>
        <dbReference type="EMBL" id="OMJ92406.1"/>
    </source>
</evidence>
<feature type="coiled-coil region" evidence="1">
    <location>
        <begin position="210"/>
        <end position="244"/>
    </location>
</feature>
<feature type="region of interest" description="Disordered" evidence="2">
    <location>
        <begin position="363"/>
        <end position="395"/>
    </location>
</feature>
<evidence type="ECO:0000256" key="1">
    <source>
        <dbReference type="SAM" id="Coils"/>
    </source>
</evidence>
<feature type="compositionally biased region" description="Polar residues" evidence="2">
    <location>
        <begin position="380"/>
        <end position="390"/>
    </location>
</feature>
<feature type="compositionally biased region" description="Basic and acidic residues" evidence="2">
    <location>
        <begin position="424"/>
        <end position="441"/>
    </location>
</feature>
<feature type="compositionally biased region" description="Polar residues" evidence="2">
    <location>
        <begin position="66"/>
        <end position="84"/>
    </location>
</feature>
<feature type="compositionally biased region" description="Basic and acidic residues" evidence="2">
    <location>
        <begin position="365"/>
        <end position="379"/>
    </location>
</feature>
<name>A0A1R2CTQ2_9CILI</name>
<evidence type="ECO:0000256" key="2">
    <source>
        <dbReference type="SAM" id="MobiDB-lite"/>
    </source>
</evidence>
<gene>
    <name evidence="3" type="ORF">SteCoe_4853</name>
</gene>
<comment type="caution">
    <text evidence="3">The sequence shown here is derived from an EMBL/GenBank/DDBJ whole genome shotgun (WGS) entry which is preliminary data.</text>
</comment>
<keyword evidence="4" id="KW-1185">Reference proteome</keyword>
<protein>
    <submittedName>
        <fullName evidence="3">Uncharacterized protein</fullName>
    </submittedName>
</protein>
<accession>A0A1R2CTQ2</accession>
<feature type="region of interest" description="Disordered" evidence="2">
    <location>
        <begin position="407"/>
        <end position="441"/>
    </location>
</feature>
<sequence>MSSLDLRNQKLAELREYKSKGMRKIPLYSESLRPNELNKAEIPPERMPPLPTPKIEVIKSPFGSIPTISNPEPSQVIETISDPNPFQPPPETKTLETVAEVVPSLNPPPKQDQPQKSPQPNKYQEQISSLKQQIQSKKLSISTLSKTILSSKQEKNFIQNEVKKMILDQNLLIKTLSSKRAEYESAASSFLDTLHSISNEDNQIEVTYKLNDLKKSIEVARISLQKKEEKSKALKEDLQEVTSENRMASGALPTTVPEPYDESLQPELCVPYQRNLVSDMGSTMGLAAFPHPTLSNPSPLGIKIKLSEESKGMHYPSPDPHENVLHQSTGETLHVLHESDQGAATPPNDLQWGGDQEILIQDSSEEAKEPGTPKRDGSIRRNSSGSSTPHRYTDSVHRVHNLLGPSIHSYNSEEDGDFFNTLTRESRDKRRTETNSRSLFD</sequence>
<keyword evidence="1" id="KW-0175">Coiled coil</keyword>